<dbReference type="Proteomes" id="UP000759537">
    <property type="component" value="Unassembled WGS sequence"/>
</dbReference>
<protein>
    <recommendedName>
        <fullName evidence="3">G domain-containing protein</fullName>
    </recommendedName>
</protein>
<dbReference type="Gene3D" id="3.40.50.300">
    <property type="entry name" value="P-loop containing nucleotide triphosphate hydrolases"/>
    <property type="match status" value="1"/>
</dbReference>
<evidence type="ECO:0008006" key="3">
    <source>
        <dbReference type="Google" id="ProtNLM"/>
    </source>
</evidence>
<evidence type="ECO:0000313" key="2">
    <source>
        <dbReference type="Proteomes" id="UP000759537"/>
    </source>
</evidence>
<dbReference type="CDD" id="cd00882">
    <property type="entry name" value="Ras_like_GTPase"/>
    <property type="match status" value="1"/>
</dbReference>
<proteinExistence type="predicted"/>
<dbReference type="OrthoDB" id="391988at2759"/>
<evidence type="ECO:0000313" key="1">
    <source>
        <dbReference type="EMBL" id="KAF8474325.1"/>
    </source>
</evidence>
<reference evidence="1" key="2">
    <citation type="journal article" date="2020" name="Nat. Commun.">
        <title>Large-scale genome sequencing of mycorrhizal fungi provides insights into the early evolution of symbiotic traits.</title>
        <authorList>
            <person name="Miyauchi S."/>
            <person name="Kiss E."/>
            <person name="Kuo A."/>
            <person name="Drula E."/>
            <person name="Kohler A."/>
            <person name="Sanchez-Garcia M."/>
            <person name="Morin E."/>
            <person name="Andreopoulos B."/>
            <person name="Barry K.W."/>
            <person name="Bonito G."/>
            <person name="Buee M."/>
            <person name="Carver A."/>
            <person name="Chen C."/>
            <person name="Cichocki N."/>
            <person name="Clum A."/>
            <person name="Culley D."/>
            <person name="Crous P.W."/>
            <person name="Fauchery L."/>
            <person name="Girlanda M."/>
            <person name="Hayes R.D."/>
            <person name="Keri Z."/>
            <person name="LaButti K."/>
            <person name="Lipzen A."/>
            <person name="Lombard V."/>
            <person name="Magnuson J."/>
            <person name="Maillard F."/>
            <person name="Murat C."/>
            <person name="Nolan M."/>
            <person name="Ohm R.A."/>
            <person name="Pangilinan J."/>
            <person name="Pereira M.F."/>
            <person name="Perotto S."/>
            <person name="Peter M."/>
            <person name="Pfister S."/>
            <person name="Riley R."/>
            <person name="Sitrit Y."/>
            <person name="Stielow J.B."/>
            <person name="Szollosi G."/>
            <person name="Zifcakova L."/>
            <person name="Stursova M."/>
            <person name="Spatafora J.W."/>
            <person name="Tedersoo L."/>
            <person name="Vaario L.M."/>
            <person name="Yamada A."/>
            <person name="Yan M."/>
            <person name="Wang P."/>
            <person name="Xu J."/>
            <person name="Bruns T."/>
            <person name="Baldrian P."/>
            <person name="Vilgalys R."/>
            <person name="Dunand C."/>
            <person name="Henrissat B."/>
            <person name="Grigoriev I.V."/>
            <person name="Hibbett D."/>
            <person name="Nagy L.G."/>
            <person name="Martin F.M."/>
        </authorList>
    </citation>
    <scope>NUCLEOTIDE SEQUENCE</scope>
    <source>
        <strain evidence="1">Prilba</strain>
    </source>
</reference>
<dbReference type="AlphaFoldDB" id="A0A9P5MR54"/>
<name>A0A9P5MR54_9AGAM</name>
<dbReference type="SUPFAM" id="SSF52540">
    <property type="entry name" value="P-loop containing nucleoside triphosphate hydrolases"/>
    <property type="match status" value="1"/>
</dbReference>
<keyword evidence="2" id="KW-1185">Reference proteome</keyword>
<gene>
    <name evidence="1" type="ORF">DFH94DRAFT_695402</name>
</gene>
<reference evidence="1" key="1">
    <citation type="submission" date="2019-10" db="EMBL/GenBank/DDBJ databases">
        <authorList>
            <consortium name="DOE Joint Genome Institute"/>
            <person name="Kuo A."/>
            <person name="Miyauchi S."/>
            <person name="Kiss E."/>
            <person name="Drula E."/>
            <person name="Kohler A."/>
            <person name="Sanchez-Garcia M."/>
            <person name="Andreopoulos B."/>
            <person name="Barry K.W."/>
            <person name="Bonito G."/>
            <person name="Buee M."/>
            <person name="Carver A."/>
            <person name="Chen C."/>
            <person name="Cichocki N."/>
            <person name="Clum A."/>
            <person name="Culley D."/>
            <person name="Crous P.W."/>
            <person name="Fauchery L."/>
            <person name="Girlanda M."/>
            <person name="Hayes R."/>
            <person name="Keri Z."/>
            <person name="LaButti K."/>
            <person name="Lipzen A."/>
            <person name="Lombard V."/>
            <person name="Magnuson J."/>
            <person name="Maillard F."/>
            <person name="Morin E."/>
            <person name="Murat C."/>
            <person name="Nolan M."/>
            <person name="Ohm R."/>
            <person name="Pangilinan J."/>
            <person name="Pereira M."/>
            <person name="Perotto S."/>
            <person name="Peter M."/>
            <person name="Riley R."/>
            <person name="Sitrit Y."/>
            <person name="Stielow B."/>
            <person name="Szollosi G."/>
            <person name="Zifcakova L."/>
            <person name="Stursova M."/>
            <person name="Spatafora J.W."/>
            <person name="Tedersoo L."/>
            <person name="Vaario L.-M."/>
            <person name="Yamada A."/>
            <person name="Yan M."/>
            <person name="Wang P."/>
            <person name="Xu J."/>
            <person name="Bruns T."/>
            <person name="Baldrian P."/>
            <person name="Vilgalys R."/>
            <person name="Henrissat B."/>
            <person name="Grigoriev I.V."/>
            <person name="Hibbett D."/>
            <person name="Nagy L.G."/>
            <person name="Martin F.M."/>
        </authorList>
    </citation>
    <scope>NUCLEOTIDE SEQUENCE</scope>
    <source>
        <strain evidence="1">Prilba</strain>
    </source>
</reference>
<comment type="caution">
    <text evidence="1">The sequence shown here is derived from an EMBL/GenBank/DDBJ whole genome shotgun (WGS) entry which is preliminary data.</text>
</comment>
<sequence>MSYPSRRSLNSTVKQVLTDQPEILVVGKRGSGKSSLINAALRVGMSAAPARVSDINFAFRPDDNHHLIFHESAGLEPGDARGLRAIRDFISNRTDPSRAPAERLHAIWICVPSSDAVNGSIGEGVEEILSMRRSKRIQIQGLYIQLIGDSVPVVVAFTKSDLAFPHISGSDGGNSQYQDRARSRAYAQCEQLCRPLFRGEPRDVPAELVSVMPQYGALINNLIMTTGRFIMGSRTASSPSSRSSSQGREPRIAPAPLAWSVALRASRGITIQASIEYVVCLPTLSSFIYLVLGSGRRRYWCNLWSSPDFTDKCLKDCVELIYNNIVKIWNQDDRNRYLSGNQFKINMSHVVKDLAIPAGGASQSSDWNASGDQFADWVYDIYRGRQENVRCVMGYIVNLTVILDEIFRTTASNVTEDVALMIMDSYVRSGPRDSIHQEIRSFVAETFPIRFADSQEDQVLEKIIGLIWQYCSSPSGNS</sequence>
<dbReference type="EMBL" id="WHVB01000017">
    <property type="protein sequence ID" value="KAF8474325.1"/>
    <property type="molecule type" value="Genomic_DNA"/>
</dbReference>
<organism evidence="1 2">
    <name type="scientific">Russula ochroleuca</name>
    <dbReference type="NCBI Taxonomy" id="152965"/>
    <lineage>
        <taxon>Eukaryota</taxon>
        <taxon>Fungi</taxon>
        <taxon>Dikarya</taxon>
        <taxon>Basidiomycota</taxon>
        <taxon>Agaricomycotina</taxon>
        <taxon>Agaricomycetes</taxon>
        <taxon>Russulales</taxon>
        <taxon>Russulaceae</taxon>
        <taxon>Russula</taxon>
    </lineage>
</organism>
<accession>A0A9P5MR54</accession>
<dbReference type="InterPro" id="IPR027417">
    <property type="entry name" value="P-loop_NTPase"/>
</dbReference>